<dbReference type="EMBL" id="CH473948">
    <property type="protein sequence ID" value="EDM04283.1"/>
    <property type="molecule type" value="Genomic_DNA"/>
</dbReference>
<evidence type="ECO:0000313" key="11">
    <source>
        <dbReference type="Proteomes" id="UP000234681"/>
    </source>
</evidence>
<dbReference type="GO" id="GO:0016020">
    <property type="term" value="C:membrane"/>
    <property type="evidence" value="ECO:0007669"/>
    <property type="project" value="UniProtKB-SubCell"/>
</dbReference>
<comment type="subcellular location">
    <subcellularLocation>
        <location evidence="1">Membrane</location>
        <topology evidence="1">Multi-pass membrane protein</topology>
    </subcellularLocation>
</comment>
<proteinExistence type="predicted"/>
<evidence type="ECO:0000259" key="9">
    <source>
        <dbReference type="Pfam" id="PF01094"/>
    </source>
</evidence>
<dbReference type="PROSITE" id="PS51257">
    <property type="entry name" value="PROKAR_LIPOPROTEIN"/>
    <property type="match status" value="1"/>
</dbReference>
<evidence type="ECO:0000256" key="2">
    <source>
        <dbReference type="ARBA" id="ARBA00022692"/>
    </source>
</evidence>
<evidence type="ECO:0000313" key="10">
    <source>
        <dbReference type="EMBL" id="EDM04283.1"/>
    </source>
</evidence>
<evidence type="ECO:0000256" key="3">
    <source>
        <dbReference type="ARBA" id="ARBA00022729"/>
    </source>
</evidence>
<name>A6HE29_RAT</name>
<dbReference type="InterPro" id="IPR050726">
    <property type="entry name" value="mGluR"/>
</dbReference>
<feature type="signal peptide" evidence="8">
    <location>
        <begin position="1"/>
        <end position="23"/>
    </location>
</feature>
<dbReference type="Pfam" id="PF01094">
    <property type="entry name" value="ANF_receptor"/>
    <property type="match status" value="1"/>
</dbReference>
<dbReference type="SUPFAM" id="SSF53822">
    <property type="entry name" value="Periplasmic binding protein-like I"/>
    <property type="match status" value="1"/>
</dbReference>
<evidence type="ECO:0000256" key="1">
    <source>
        <dbReference type="ARBA" id="ARBA00004141"/>
    </source>
</evidence>
<keyword evidence="2" id="KW-0812">Transmembrane</keyword>
<keyword evidence="3 8" id="KW-0732">Signal</keyword>
<dbReference type="GO" id="GO:0004930">
    <property type="term" value="F:G protein-coupled receptor activity"/>
    <property type="evidence" value="ECO:0007669"/>
    <property type="project" value="InterPro"/>
</dbReference>
<dbReference type="InterPro" id="IPR000337">
    <property type="entry name" value="GPCR_3"/>
</dbReference>
<reference evidence="10 11" key="1">
    <citation type="submission" date="2005-07" db="EMBL/GenBank/DDBJ databases">
        <authorList>
            <person name="Mural R.J."/>
            <person name="Li P.W."/>
            <person name="Adams M.D."/>
            <person name="Amanatides P.G."/>
            <person name="Baden-Tillson H."/>
            <person name="Barnstead M."/>
            <person name="Chin S.H."/>
            <person name="Dew I."/>
            <person name="Evans C.A."/>
            <person name="Ferriera S."/>
            <person name="Flanigan M."/>
            <person name="Fosler C."/>
            <person name="Glodek A."/>
            <person name="Gu Z."/>
            <person name="Holt R.A."/>
            <person name="Jennings D."/>
            <person name="Kraft C.L."/>
            <person name="Lu F."/>
            <person name="Nguyen T."/>
            <person name="Nusskern D.R."/>
            <person name="Pfannkoch C.M."/>
            <person name="Sitter C."/>
            <person name="Sutton G.G."/>
            <person name="Venter J.C."/>
            <person name="Wang Z."/>
            <person name="Woodage T."/>
            <person name="Zheng X.H."/>
            <person name="Zhong F."/>
        </authorList>
    </citation>
    <scope>NUCLEOTIDE SEQUENCE [LARGE SCALE GENOMIC DNA]</scope>
    <source>
        <strain>BN</strain>
        <strain evidence="11">Sprague-Dawley</strain>
    </source>
</reference>
<evidence type="ECO:0000256" key="5">
    <source>
        <dbReference type="ARBA" id="ARBA00023136"/>
    </source>
</evidence>
<feature type="domain" description="Receptor ligand binding region" evidence="9">
    <location>
        <begin position="62"/>
        <end position="163"/>
    </location>
</feature>
<dbReference type="PRINTS" id="PR00248">
    <property type="entry name" value="GPCRMGR"/>
</dbReference>
<dbReference type="Proteomes" id="UP000234681">
    <property type="component" value="Chromosome 10"/>
</dbReference>
<evidence type="ECO:0000256" key="8">
    <source>
        <dbReference type="SAM" id="SignalP"/>
    </source>
</evidence>
<dbReference type="InterPro" id="IPR001828">
    <property type="entry name" value="ANF_lig-bd_rcpt"/>
</dbReference>
<keyword evidence="6" id="KW-0675">Receptor</keyword>
<dbReference type="PANTHER" id="PTHR24060">
    <property type="entry name" value="METABOTROPIC GLUTAMATE RECEPTOR"/>
    <property type="match status" value="1"/>
</dbReference>
<keyword evidence="5" id="KW-0472">Membrane</keyword>
<dbReference type="InterPro" id="IPR028082">
    <property type="entry name" value="Peripla_BP_I"/>
</dbReference>
<protein>
    <submittedName>
        <fullName evidence="10">RCG34883</fullName>
    </submittedName>
</protein>
<dbReference type="InterPro" id="IPR000112">
    <property type="entry name" value="GPCR_3__mGluR6"/>
</dbReference>
<accession>A6HE29</accession>
<gene>
    <name evidence="10" type="ORF">rCG_34883</name>
</gene>
<evidence type="ECO:0000256" key="7">
    <source>
        <dbReference type="ARBA" id="ARBA00023180"/>
    </source>
</evidence>
<dbReference type="Gene3D" id="3.40.50.2300">
    <property type="match status" value="1"/>
</dbReference>
<feature type="chain" id="PRO_5039953946" evidence="8">
    <location>
        <begin position="24"/>
        <end position="180"/>
    </location>
</feature>
<evidence type="ECO:0000256" key="4">
    <source>
        <dbReference type="ARBA" id="ARBA00022989"/>
    </source>
</evidence>
<dbReference type="PRINTS" id="PR01056">
    <property type="entry name" value="MTABOTROPC6R"/>
</dbReference>
<organism evidence="10 11">
    <name type="scientific">Rattus norvegicus</name>
    <name type="common">Rat</name>
    <dbReference type="NCBI Taxonomy" id="10116"/>
    <lineage>
        <taxon>Eukaryota</taxon>
        <taxon>Metazoa</taxon>
        <taxon>Chordata</taxon>
        <taxon>Craniata</taxon>
        <taxon>Vertebrata</taxon>
        <taxon>Euteleostomi</taxon>
        <taxon>Mammalia</taxon>
        <taxon>Eutheria</taxon>
        <taxon>Euarchontoglires</taxon>
        <taxon>Glires</taxon>
        <taxon>Rodentia</taxon>
        <taxon>Myomorpha</taxon>
        <taxon>Muroidea</taxon>
        <taxon>Muridae</taxon>
        <taxon>Murinae</taxon>
        <taxon>Rattus</taxon>
    </lineage>
</organism>
<sequence length="180" mass="18913">MGRLPVLLLWLAWWLSQAGIACGAGSVRLAGGLTLGGLFPVHARGAAGRACGALKKEQGVHRLEAMLYALDRVNADPELLPGVRLGARLLDTCSRDTYALEQALSFVQALIRGRGDGDEASVRCPGGVPPLRSAPPERVVAVVGASASSVSIMVANVLRLFAVRAGVYHRSSLPGGRYLY</sequence>
<evidence type="ECO:0000256" key="6">
    <source>
        <dbReference type="ARBA" id="ARBA00023170"/>
    </source>
</evidence>
<keyword evidence="4" id="KW-1133">Transmembrane helix</keyword>
<dbReference type="AlphaFoldDB" id="A6HE29"/>
<keyword evidence="7" id="KW-0325">Glycoprotein</keyword>